<feature type="domain" description="EF-hand" evidence="1">
    <location>
        <begin position="622"/>
        <end position="649"/>
    </location>
</feature>
<evidence type="ECO:0000259" key="1">
    <source>
        <dbReference type="PROSITE" id="PS50222"/>
    </source>
</evidence>
<comment type="caution">
    <text evidence="2">The sequence shown here is derived from an EMBL/GenBank/DDBJ whole genome shotgun (WGS) entry which is preliminary data.</text>
</comment>
<feature type="domain" description="EF-hand" evidence="1">
    <location>
        <begin position="17"/>
        <end position="52"/>
    </location>
</feature>
<proteinExistence type="predicted"/>
<evidence type="ECO:0000313" key="2">
    <source>
        <dbReference type="EMBL" id="CAK8698532.1"/>
    </source>
</evidence>
<evidence type="ECO:0000313" key="3">
    <source>
        <dbReference type="Proteomes" id="UP001642483"/>
    </source>
</evidence>
<dbReference type="InterPro" id="IPR002048">
    <property type="entry name" value="EF_hand_dom"/>
</dbReference>
<dbReference type="PANTHER" id="PTHR20875:SF0">
    <property type="entry name" value="GH12158P"/>
    <property type="match status" value="1"/>
</dbReference>
<dbReference type="SUPFAM" id="SSF47473">
    <property type="entry name" value="EF-hand"/>
    <property type="match status" value="4"/>
</dbReference>
<dbReference type="Gene3D" id="1.10.238.10">
    <property type="entry name" value="EF-hand"/>
    <property type="match status" value="5"/>
</dbReference>
<dbReference type="InterPro" id="IPR011992">
    <property type="entry name" value="EF-hand-dom_pair"/>
</dbReference>
<keyword evidence="3" id="KW-1185">Reference proteome</keyword>
<dbReference type="InterPro" id="IPR052603">
    <property type="entry name" value="EFCB6"/>
</dbReference>
<dbReference type="EMBL" id="CAWYQH010000174">
    <property type="protein sequence ID" value="CAK8698532.1"/>
    <property type="molecule type" value="Genomic_DNA"/>
</dbReference>
<accession>A0ABP0H461</accession>
<dbReference type="PANTHER" id="PTHR20875">
    <property type="entry name" value="EF-HAND CALCIUM-BINDING DOMAIN-CONTAINING PROTEIN 6-RELATED"/>
    <property type="match status" value="1"/>
</dbReference>
<gene>
    <name evidence="2" type="ORF">CVLEPA_LOCUS31966</name>
</gene>
<dbReference type="PROSITE" id="PS50222">
    <property type="entry name" value="EF_HAND_2"/>
    <property type="match status" value="2"/>
</dbReference>
<name>A0ABP0H461_CLALP</name>
<dbReference type="SMART" id="SM00054">
    <property type="entry name" value="EFh"/>
    <property type="match status" value="3"/>
</dbReference>
<protein>
    <recommendedName>
        <fullName evidence="1">EF-hand domain-containing protein</fullName>
    </recommendedName>
</protein>
<dbReference type="Proteomes" id="UP001642483">
    <property type="component" value="Unassembled WGS sequence"/>
</dbReference>
<sequence>MGAVGNVENDIRTVLKTKRVRVSEFFKDFDRLRSGYITASQFKRCLDQFLGLNLTVEQLDGLLTKYCVKENDMVNYKAFADVIDQNFHPDELNVDPAAQTDPALEYLGTERSQIPLGPELVEKVNAILQKIQNYYSYHGVNVRTCYEDFDRHHNGLVTMSQFARRFPGPPDVSESDIQLLAQYYKDPTKAGLTNYLNFHHDVEHIKNVSALDRVVLESSGTWQSFPHQYRDSTINNDPDLKVIFDKIRVAIYKNGIRTTEFFKDHDKLRSGIITENQFICGLSIACAKEAHLSKEEITKLADFYRTPDGRVEYKSFCDIMENAFNVPGLEKKPTAHPISPPSGSLTRSLAVVGKDEETRLMEVLSNLAEVVRKRRLMLYPYFKDYDRGVAYTRNVTKSQFARILHFLNLNVSEEDLKLLCRKFEEPISGDVNYPAFCQAIDKEFNHYTVDAPKPLPSSQYVPKVPPPEIDTSHVDMEQMISRIRHHVLVNRIRVAEFFEDFDLLRSGSVSQAIFARGIDLMGVTWLDKAHAHALQNWYRDPKKVDCVLWTNFMTDIESVFTQPNLEKDPTKVVLPQETFVLPKEGANVGWLTTSSDEQAVFDEVMARMRSRALQRRLLAKPVFQDFDKHNNGHVTKSQFRQCLAYLDLNADELETNTMEKKFTDNVGFDYIRFLNDLVPQAKDVPKYKEHLKELQAVNAHKKPDEIDALTDLNAILTKVKSIVSKQRMRLYEFMKDYDKLRTGRIPVANFERALDLAGLGLKESEVKILNAAFHSLSQPGFVEYLAFSDEIESIFTLKNLEKTPLETPSQFKPPVEWEQNTLCEEEEIVYNKSMMRVAEHVRKTRTQLFPLFEDYDRVHNGTVSRSQFHRVLGELEMGSLLSEQEFRVIFTKFNVRIGGKNDVNYIPFCDRVYEIARFDPFKP</sequence>
<reference evidence="2 3" key="1">
    <citation type="submission" date="2024-02" db="EMBL/GenBank/DDBJ databases">
        <authorList>
            <person name="Daric V."/>
            <person name="Darras S."/>
        </authorList>
    </citation>
    <scope>NUCLEOTIDE SEQUENCE [LARGE SCALE GENOMIC DNA]</scope>
</reference>
<organism evidence="2 3">
    <name type="scientific">Clavelina lepadiformis</name>
    <name type="common">Light-bulb sea squirt</name>
    <name type="synonym">Ascidia lepadiformis</name>
    <dbReference type="NCBI Taxonomy" id="159417"/>
    <lineage>
        <taxon>Eukaryota</taxon>
        <taxon>Metazoa</taxon>
        <taxon>Chordata</taxon>
        <taxon>Tunicata</taxon>
        <taxon>Ascidiacea</taxon>
        <taxon>Aplousobranchia</taxon>
        <taxon>Clavelinidae</taxon>
        <taxon>Clavelina</taxon>
    </lineage>
</organism>